<dbReference type="Proteomes" id="UP000006690">
    <property type="component" value="Chromosome"/>
</dbReference>
<dbReference type="NCBIfam" id="NF004850">
    <property type="entry name" value="PRK06201.1"/>
    <property type="match status" value="1"/>
</dbReference>
<evidence type="ECO:0000256" key="5">
    <source>
        <dbReference type="PIRSR" id="PIRSR605493-1"/>
    </source>
</evidence>
<dbReference type="Pfam" id="PF03737">
    <property type="entry name" value="RraA-like"/>
    <property type="match status" value="1"/>
</dbReference>
<comment type="cofactor">
    <cofactor evidence="1">
        <name>a divalent metal cation</name>
        <dbReference type="ChEBI" id="CHEBI:60240"/>
    </cofactor>
</comment>
<keyword evidence="5" id="KW-0479">Metal-binding</keyword>
<reference evidence="7" key="1">
    <citation type="journal article" date="2012" name="Appl. Microbiol. Biotechnol.">
        <title>The complete genome sequence of Pantoea ananatis AJ13355, an organism with great biotechnological potential.</title>
        <authorList>
            <person name="Hara Y."/>
            <person name="Kadotani N."/>
            <person name="Izui H."/>
            <person name="Katashkina J.I."/>
            <person name="Kuvaeva T.M."/>
            <person name="Andreeva I.G."/>
            <person name="Golubeva L.I."/>
            <person name="Malko D.B."/>
            <person name="Makeev V.J."/>
            <person name="Mashko S.V."/>
            <person name="Kozlov Y.I."/>
        </authorList>
    </citation>
    <scope>NUCLEOTIDE SEQUENCE [LARGE SCALE GENOMIC DNA]</scope>
    <source>
        <strain evidence="7">AJ13355</strain>
    </source>
</reference>
<sequence>MRFCLVKNPPGPFLALENKMTIGNRIYLKRPEGNPELLKAYAQLPAANIADTMNRIAVLGNGIQRISSPQKPVMAGYAITVKARAGDNLMLHAALDMATENDVIVVSNEGDRSRALMGEIMVAYAHHCKKIAGIVLDGPIRDIDALSVLDFPLFATGSNPAGPFKEGPGEVNTPIAVGGVAVSPGDLIVGDADGVIVVPLGDAEALLEKAKAYSKFDASKVEAAKNGTANRAWVRKTLDEKRVEFIDDVFR</sequence>
<evidence type="ECO:0000256" key="4">
    <source>
        <dbReference type="ARBA" id="ARBA00030169"/>
    </source>
</evidence>
<dbReference type="GO" id="GO:0046872">
    <property type="term" value="F:metal ion binding"/>
    <property type="evidence" value="ECO:0007669"/>
    <property type="project" value="UniProtKB-KW"/>
</dbReference>
<dbReference type="HOGENOM" id="CLU_072626_3_2_6"/>
<feature type="binding site" evidence="5">
    <location>
        <position position="141"/>
    </location>
    <ligand>
        <name>substrate</name>
    </ligand>
</feature>
<gene>
    <name evidence="6" type="ordered locus">PAJ_2238</name>
</gene>
<dbReference type="AlphaFoldDB" id="A0A0H3KZ61"/>
<dbReference type="PATRIC" id="fig|932677.3.peg.2593"/>
<accession>A0A0H3KZ61</accession>
<dbReference type="PANTHER" id="PTHR33254">
    <property type="entry name" value="4-HYDROXY-4-METHYL-2-OXOGLUTARATE ALDOLASE 3-RELATED"/>
    <property type="match status" value="1"/>
</dbReference>
<evidence type="ECO:0000256" key="1">
    <source>
        <dbReference type="ARBA" id="ARBA00001968"/>
    </source>
</evidence>
<evidence type="ECO:0000256" key="3">
    <source>
        <dbReference type="ARBA" id="ARBA00029596"/>
    </source>
</evidence>
<comment type="cofactor">
    <cofactor evidence="5">
        <name>Mg(2+)</name>
        <dbReference type="ChEBI" id="CHEBI:18420"/>
    </cofactor>
</comment>
<dbReference type="PANTHER" id="PTHR33254:SF4">
    <property type="entry name" value="4-HYDROXY-4-METHYL-2-OXOGLUTARATE ALDOLASE 3-RELATED"/>
    <property type="match status" value="1"/>
</dbReference>
<feature type="binding site" evidence="5">
    <location>
        <position position="142"/>
    </location>
    <ligand>
        <name>Mg(2+)</name>
        <dbReference type="ChEBI" id="CHEBI:18420"/>
    </ligand>
</feature>
<dbReference type="eggNOG" id="COG0684">
    <property type="taxonomic scope" value="Bacteria"/>
</dbReference>
<dbReference type="SUPFAM" id="SSF89562">
    <property type="entry name" value="RraA-like"/>
    <property type="match status" value="1"/>
</dbReference>
<organism evidence="6 7">
    <name type="scientific">Pantoea ananatis (strain AJ13355)</name>
    <dbReference type="NCBI Taxonomy" id="932677"/>
    <lineage>
        <taxon>Bacteria</taxon>
        <taxon>Pseudomonadati</taxon>
        <taxon>Pseudomonadota</taxon>
        <taxon>Gammaproteobacteria</taxon>
        <taxon>Enterobacterales</taxon>
        <taxon>Erwiniaceae</taxon>
        <taxon>Pantoea</taxon>
    </lineage>
</organism>
<evidence type="ECO:0000313" key="7">
    <source>
        <dbReference type="Proteomes" id="UP000006690"/>
    </source>
</evidence>
<dbReference type="EMBL" id="AP012032">
    <property type="protein sequence ID" value="BAK12318.1"/>
    <property type="molecule type" value="Genomic_DNA"/>
</dbReference>
<evidence type="ECO:0000256" key="2">
    <source>
        <dbReference type="ARBA" id="ARBA00016549"/>
    </source>
</evidence>
<feature type="binding site" evidence="5">
    <location>
        <begin position="118"/>
        <end position="121"/>
    </location>
    <ligand>
        <name>substrate</name>
    </ligand>
</feature>
<dbReference type="InterPro" id="IPR005493">
    <property type="entry name" value="RraA/RraA-like"/>
</dbReference>
<evidence type="ECO:0000313" key="6">
    <source>
        <dbReference type="EMBL" id="BAK12318.1"/>
    </source>
</evidence>
<keyword evidence="5" id="KW-0460">Magnesium</keyword>
<dbReference type="InterPro" id="IPR036704">
    <property type="entry name" value="RraA/RraA-like_sf"/>
</dbReference>
<dbReference type="KEGG" id="paj:PAJ_2238"/>
<proteinExistence type="predicted"/>
<name>A0A0H3KZ61_PANAA</name>
<dbReference type="CDD" id="cd16841">
    <property type="entry name" value="RraA_family"/>
    <property type="match status" value="1"/>
</dbReference>
<protein>
    <recommendedName>
        <fullName evidence="2">Putative 4-hydroxy-4-methyl-2-oxoglutarate aldolase</fullName>
    </recommendedName>
    <alternativeName>
        <fullName evidence="3">Regulator of ribonuclease activity homolog</fullName>
    </alternativeName>
    <alternativeName>
        <fullName evidence="4">RraA-like protein</fullName>
    </alternativeName>
</protein>
<dbReference type="Gene3D" id="3.50.30.40">
    <property type="entry name" value="Ribonuclease E inhibitor RraA/RraA-like"/>
    <property type="match status" value="1"/>
</dbReference>